<feature type="compositionally biased region" description="Basic and acidic residues" evidence="1">
    <location>
        <begin position="18"/>
        <end position="28"/>
    </location>
</feature>
<sequence length="850" mass="95003">MSSMDRLDGLSRLSQLDDSNRTVSEREQCTASHRGRRLSLAPATSSEQQQMAGLFQRSLSVPAQWQPKQVEVPSRQAPFRWTDPHGQFSRQDTQQLLQILLQQKFRPLELSNPKRQQLLSHAFEQLQALQTLFNHKDQANLTVAEVESLQQGLANLSQALPKGDLKELIQLLAVQVRVKGLLIARDELKAQMYQQLRRFEQPGNNSQINLSLQLTAGAGLFGLDLLKGNVGIDVGLYVEADDDTGILEFRTGGLQLGITAGEKKIMQASGDVKVTKGVIYNDNALSDFIDRHVDNMMGALFTAGAGKGVKHLKGWQENRQFAGLQQQALAGQHRLNNLLLKHGLASQVESQVVQPKEIPLRIPIIKKQFNAGLQLFHRVFQGTYSRINFAGNVHKYDRLLDSLKDDSSRIQRFKKQYYMPSINRLAEINEKNNTQLALSDRAKQVIDELAAEFEYYSQVVQFCDYAKQHPQQVDKQQLKQARQVKASIEANRGTKGRGEFTKAVMVAYSALQQVYQASASATQVSQQTESFTHFENRLKRPLFHVSDKTFLEKLSFKVDGEFKRNYESGTLAISLPAEHAALGINVNYFNTIKHPNHYRQGEFVEFNITLKGQLGLNDLTSLMASERAAFSGLNSIFQANGSDASISAEELSKQVGDSLSFAGDLGLEAGASVNIRLRRSENNKWALQFVRLGTQSGINIGGGASAPVTPGVEVGGKVKVNASQNTVRGEWLGSNTLSYILPIFNTLQGTNQADRWDAFIQRHQSAFGKIFRNIATSKTTVHQEVQRLLTQIGNDELKARLEKAVADYKQQPTQVNFELANEAFNTFLFEQQEVYKAKNKPQWTDKTGNV</sequence>
<protein>
    <submittedName>
        <fullName evidence="2">Uncharacterized protein</fullName>
    </submittedName>
</protein>
<dbReference type="Proteomes" id="UP001528823">
    <property type="component" value="Unassembled WGS sequence"/>
</dbReference>
<keyword evidence="3" id="KW-1185">Reference proteome</keyword>
<feature type="region of interest" description="Disordered" evidence="1">
    <location>
        <begin position="1"/>
        <end position="47"/>
    </location>
</feature>
<comment type="caution">
    <text evidence="2">The sequence shown here is derived from an EMBL/GenBank/DDBJ whole genome shotgun (WGS) entry which is preliminary data.</text>
</comment>
<proteinExistence type="predicted"/>
<evidence type="ECO:0000313" key="3">
    <source>
        <dbReference type="Proteomes" id="UP001528823"/>
    </source>
</evidence>
<evidence type="ECO:0000313" key="2">
    <source>
        <dbReference type="EMBL" id="MDE1461137.1"/>
    </source>
</evidence>
<name>A0ABT5U443_9GAMM</name>
<dbReference type="RefSeq" id="WP_274687504.1">
    <property type="nucleotide sequence ID" value="NZ_JAPMOU010000003.1"/>
</dbReference>
<accession>A0ABT5U443</accession>
<gene>
    <name evidence="2" type="ORF">ORQ98_04085</name>
</gene>
<evidence type="ECO:0000256" key="1">
    <source>
        <dbReference type="SAM" id="MobiDB-lite"/>
    </source>
</evidence>
<dbReference type="EMBL" id="JAPMOU010000003">
    <property type="protein sequence ID" value="MDE1461137.1"/>
    <property type="molecule type" value="Genomic_DNA"/>
</dbReference>
<organism evidence="2 3">
    <name type="scientific">Spartinivicinus poritis</name>
    <dbReference type="NCBI Taxonomy" id="2994640"/>
    <lineage>
        <taxon>Bacteria</taxon>
        <taxon>Pseudomonadati</taxon>
        <taxon>Pseudomonadota</taxon>
        <taxon>Gammaproteobacteria</taxon>
        <taxon>Oceanospirillales</taxon>
        <taxon>Zooshikellaceae</taxon>
        <taxon>Spartinivicinus</taxon>
    </lineage>
</organism>
<reference evidence="2 3" key="1">
    <citation type="submission" date="2022-11" db="EMBL/GenBank/DDBJ databases">
        <title>Spartinivicinus poritis sp. nov., isolated from scleractinian coral Porites lutea.</title>
        <authorList>
            <person name="Zhang G."/>
            <person name="Cai L."/>
            <person name="Wei Q."/>
        </authorList>
    </citation>
    <scope>NUCLEOTIDE SEQUENCE [LARGE SCALE GENOMIC DNA]</scope>
    <source>
        <strain evidence="2 3">A2-2</strain>
    </source>
</reference>